<evidence type="ECO:0000313" key="6">
    <source>
        <dbReference type="EMBL" id="KAF9459527.1"/>
    </source>
</evidence>
<dbReference type="PANTHER" id="PTHR43788:SF8">
    <property type="entry name" value="DNA-BINDING PROTEIN SMUBP-2"/>
    <property type="match status" value="1"/>
</dbReference>
<evidence type="ECO:0000313" key="7">
    <source>
        <dbReference type="Proteomes" id="UP000807353"/>
    </source>
</evidence>
<comment type="caution">
    <text evidence="6">The sequence shown here is derived from an EMBL/GenBank/DDBJ whole genome shotgun (WGS) entry which is preliminary data.</text>
</comment>
<sequence length="823" mass="90623">MDSITQLLLPKPAYPETIKVRCFSRSQAGNAADLAKATGEPYFGLSVTLATSGEVGLIAVATSQEVFLLSVGANKGPPLLNEQFKDLLSGASSSTLIGFEMARLAIQINRDLGTPVCGIDLGTLFSGTRNPWNPGELITNKVCPQAKSSNVNSIWGSGFDGDEETVCLRAWISACAAESLGAELSKALKVETEFLNTKELDCLGNLIKQADLLEAAKPKEVPNEFTTHKMCKDGTLLIINARYRTRIRKGNQAGYDKTTVIMKDENGREFTGRARNPVGKRTGIKLTGPKFSGTLASVRVVGRQDLTNAEKACNEILLLFLQKKKIIRDSFFIRMLWFPSGKQPVKVKAGNTEALPTSIPLNNSQQEAVQAMVSDSPLVIVHGPPGTGKTTTISAAASIWEKSRQSAWIVAHSNVAVKNIAEKLVKHGIEFKLLVSKEFYFEWHEHIYTLIGKSLIRIDTLPTKMADTKKVIGSSCIVLSTLSTLSNPTLVKNGLFKLVPVDRLVIDEASQIKVFDFMSVFVQFSNLKKICFFGDPKQHSLPADRMPVPLGDFISKNVYNGRLQSKHAVTHASCIAFINVTEGGEKKGGFSWKNFAEIKTIVHLVRNYYRHRDFCVITPYDAQRAAIEKALKDEKLPWERVFNVDSFQGNEAKYVLISVVRSGRPGFLTSLNRMNVMLTRCQAGLVIVTSRFFLRGGGQDTLLGKLAKHWEQGRGDGAWVEWRSVASEEVDLPGAPGRNRTVNASNIVQPPAVHLVRNPPPSQIPFVAPTYSHEAYGPNNPPLLLQEISRPKPQVVNRVKSSPARRPVRPWTAISYDKDFPTL</sequence>
<evidence type="ECO:0000256" key="2">
    <source>
        <dbReference type="ARBA" id="ARBA00022801"/>
    </source>
</evidence>
<keyword evidence="1" id="KW-0547">Nucleotide-binding</keyword>
<dbReference type="PANTHER" id="PTHR43788">
    <property type="entry name" value="DNA2/NAM7 HELICASE FAMILY MEMBER"/>
    <property type="match status" value="1"/>
</dbReference>
<accession>A0A9P5XXF8</accession>
<gene>
    <name evidence="6" type="ORF">BDZ94DRAFT_1312335</name>
</gene>
<dbReference type="Proteomes" id="UP000807353">
    <property type="component" value="Unassembled WGS sequence"/>
</dbReference>
<evidence type="ECO:0000256" key="4">
    <source>
        <dbReference type="ARBA" id="ARBA00022840"/>
    </source>
</evidence>
<dbReference type="GO" id="GO:0016787">
    <property type="term" value="F:hydrolase activity"/>
    <property type="evidence" value="ECO:0007669"/>
    <property type="project" value="UniProtKB-KW"/>
</dbReference>
<feature type="domain" description="DNA2/NAM7 helicase-like C-terminal" evidence="5">
    <location>
        <begin position="545"/>
        <end position="690"/>
    </location>
</feature>
<evidence type="ECO:0000256" key="1">
    <source>
        <dbReference type="ARBA" id="ARBA00022741"/>
    </source>
</evidence>
<proteinExistence type="predicted"/>
<dbReference type="SUPFAM" id="SSF52540">
    <property type="entry name" value="P-loop containing nucleoside triphosphate hydrolases"/>
    <property type="match status" value="1"/>
</dbReference>
<dbReference type="CDD" id="cd18808">
    <property type="entry name" value="SF1_C_Upf1"/>
    <property type="match status" value="1"/>
</dbReference>
<organism evidence="6 7">
    <name type="scientific">Collybia nuda</name>
    <dbReference type="NCBI Taxonomy" id="64659"/>
    <lineage>
        <taxon>Eukaryota</taxon>
        <taxon>Fungi</taxon>
        <taxon>Dikarya</taxon>
        <taxon>Basidiomycota</taxon>
        <taxon>Agaricomycotina</taxon>
        <taxon>Agaricomycetes</taxon>
        <taxon>Agaricomycetidae</taxon>
        <taxon>Agaricales</taxon>
        <taxon>Tricholomatineae</taxon>
        <taxon>Clitocybaceae</taxon>
        <taxon>Collybia</taxon>
    </lineage>
</organism>
<keyword evidence="7" id="KW-1185">Reference proteome</keyword>
<dbReference type="Pfam" id="PF13604">
    <property type="entry name" value="AAA_30"/>
    <property type="match status" value="1"/>
</dbReference>
<keyword evidence="3" id="KW-0347">Helicase</keyword>
<evidence type="ECO:0000256" key="3">
    <source>
        <dbReference type="ARBA" id="ARBA00022806"/>
    </source>
</evidence>
<evidence type="ECO:0000259" key="5">
    <source>
        <dbReference type="Pfam" id="PF13087"/>
    </source>
</evidence>
<dbReference type="AlphaFoldDB" id="A0A9P5XXF8"/>
<reference evidence="6" key="1">
    <citation type="submission" date="2020-11" db="EMBL/GenBank/DDBJ databases">
        <authorList>
            <consortium name="DOE Joint Genome Institute"/>
            <person name="Ahrendt S."/>
            <person name="Riley R."/>
            <person name="Andreopoulos W."/>
            <person name="Labutti K."/>
            <person name="Pangilinan J."/>
            <person name="Ruiz-Duenas F.J."/>
            <person name="Barrasa J.M."/>
            <person name="Sanchez-Garcia M."/>
            <person name="Camarero S."/>
            <person name="Miyauchi S."/>
            <person name="Serrano A."/>
            <person name="Linde D."/>
            <person name="Babiker R."/>
            <person name="Drula E."/>
            <person name="Ayuso-Fernandez I."/>
            <person name="Pacheco R."/>
            <person name="Padilla G."/>
            <person name="Ferreira P."/>
            <person name="Barriuso J."/>
            <person name="Kellner H."/>
            <person name="Castanera R."/>
            <person name="Alfaro M."/>
            <person name="Ramirez L."/>
            <person name="Pisabarro A.G."/>
            <person name="Kuo A."/>
            <person name="Tritt A."/>
            <person name="Lipzen A."/>
            <person name="He G."/>
            <person name="Yan M."/>
            <person name="Ng V."/>
            <person name="Cullen D."/>
            <person name="Martin F."/>
            <person name="Rosso M.-N."/>
            <person name="Henrissat B."/>
            <person name="Hibbett D."/>
            <person name="Martinez A.T."/>
            <person name="Grigoriev I.V."/>
        </authorList>
    </citation>
    <scope>NUCLEOTIDE SEQUENCE</scope>
    <source>
        <strain evidence="6">CBS 247.69</strain>
    </source>
</reference>
<dbReference type="GO" id="GO:0005524">
    <property type="term" value="F:ATP binding"/>
    <property type="evidence" value="ECO:0007669"/>
    <property type="project" value="UniProtKB-KW"/>
</dbReference>
<name>A0A9P5XXF8_9AGAR</name>
<keyword evidence="2 6" id="KW-0378">Hydrolase</keyword>
<dbReference type="OrthoDB" id="6513042at2759"/>
<dbReference type="Gene3D" id="3.40.50.300">
    <property type="entry name" value="P-loop containing nucleotide triphosphate hydrolases"/>
    <property type="match status" value="2"/>
</dbReference>
<dbReference type="GO" id="GO:0043139">
    <property type="term" value="F:5'-3' DNA helicase activity"/>
    <property type="evidence" value="ECO:0007669"/>
    <property type="project" value="TreeGrafter"/>
</dbReference>
<dbReference type="InterPro" id="IPR027417">
    <property type="entry name" value="P-loop_NTPase"/>
</dbReference>
<dbReference type="InterPro" id="IPR047187">
    <property type="entry name" value="SF1_C_Upf1"/>
</dbReference>
<protein>
    <submittedName>
        <fullName evidence="6">P-loop containing nucleoside triphosphate hydrolase protein</fullName>
    </submittedName>
</protein>
<dbReference type="InterPro" id="IPR050534">
    <property type="entry name" value="Coronavir_polyprotein_1ab"/>
</dbReference>
<keyword evidence="4" id="KW-0067">ATP-binding</keyword>
<dbReference type="EMBL" id="MU150315">
    <property type="protein sequence ID" value="KAF9459527.1"/>
    <property type="molecule type" value="Genomic_DNA"/>
</dbReference>
<dbReference type="InterPro" id="IPR041679">
    <property type="entry name" value="DNA2/NAM7-like_C"/>
</dbReference>
<dbReference type="Pfam" id="PF13087">
    <property type="entry name" value="AAA_12"/>
    <property type="match status" value="1"/>
</dbReference>